<gene>
    <name evidence="1" type="ORF">DSL92_00535</name>
</gene>
<organism evidence="1">
    <name type="scientific">Billgrantia gudaonensis</name>
    <dbReference type="NCBI Taxonomy" id="376427"/>
    <lineage>
        <taxon>Bacteria</taxon>
        <taxon>Pseudomonadati</taxon>
        <taxon>Pseudomonadota</taxon>
        <taxon>Gammaproteobacteria</taxon>
        <taxon>Oceanospirillales</taxon>
        <taxon>Halomonadaceae</taxon>
        <taxon>Billgrantia</taxon>
    </lineage>
</organism>
<dbReference type="SUPFAM" id="SSF58104">
    <property type="entry name" value="Methyl-accepting chemotaxis protein (MCP) signaling domain"/>
    <property type="match status" value="1"/>
</dbReference>
<comment type="caution">
    <text evidence="1">The sequence shown here is derived from an EMBL/GenBank/DDBJ whole genome shotgun (WGS) entry which is preliminary data.</text>
</comment>
<proteinExistence type="predicted"/>
<sequence>MRRRMSLIEEIAEQTNPPRPRPSIAARAGELPGGFAVVARRELAGRTSPRATWRNLVGDTVKPSCGGYHRPPDAAGR</sequence>
<accession>A0A432JKY3</accession>
<dbReference type="EMBL" id="RXHI01000001">
    <property type="protein sequence ID" value="RUA23267.1"/>
    <property type="molecule type" value="Genomic_DNA"/>
</dbReference>
<evidence type="ECO:0000313" key="1">
    <source>
        <dbReference type="EMBL" id="RUA23267.1"/>
    </source>
</evidence>
<name>A0A432JKY3_9GAMM</name>
<protein>
    <submittedName>
        <fullName evidence="1">Uncharacterized protein</fullName>
    </submittedName>
</protein>
<reference evidence="1" key="1">
    <citation type="submission" date="2018-12" db="EMBL/GenBank/DDBJ databases">
        <authorList>
            <person name="Jadhav K."/>
            <person name="Kushwaha B."/>
            <person name="Jadhav I."/>
        </authorList>
    </citation>
    <scope>NUCLEOTIDE SEQUENCE [LARGE SCALE GENOMIC DNA]</scope>
    <source>
        <strain evidence="1">SBS 10</strain>
    </source>
</reference>
<dbReference type="AlphaFoldDB" id="A0A432JKY3"/>